<feature type="signal peptide" evidence="2">
    <location>
        <begin position="1"/>
        <end position="30"/>
    </location>
</feature>
<dbReference type="GO" id="GO:0005975">
    <property type="term" value="P:carbohydrate metabolic process"/>
    <property type="evidence" value="ECO:0007669"/>
    <property type="project" value="UniProtKB-ARBA"/>
</dbReference>
<comment type="caution">
    <text evidence="3">The sequence shown here is derived from an EMBL/GenBank/DDBJ whole genome shotgun (WGS) entry which is preliminary data.</text>
</comment>
<dbReference type="InterPro" id="IPR032287">
    <property type="entry name" value="DUF4838"/>
</dbReference>
<protein>
    <submittedName>
        <fullName evidence="3">DUF4838 domain-containing protein</fullName>
    </submittedName>
</protein>
<dbReference type="Gene3D" id="2.60.120.260">
    <property type="entry name" value="Galactose-binding domain-like"/>
    <property type="match status" value="2"/>
</dbReference>
<proteinExistence type="predicted"/>
<sequence length="1183" mass="127656">MKIGVTLKGMSRWIILILATSLLCPALGNAASESNRFLSGEDAPSIDLVSNGQAHAVVVTSVYADARIIAAAQTLAEYVEQATGQLLPVMTAAAYEADPSLAGKARIYVGTTGAGGDPGALNKMSVLDDDGFGIFPYGSTITIIGPTSWGTEFGVYEFLERYVGVRWLMPGENGTDIPQSTLLSVPLGDIVQQPKFQSRVFSPINEYGKSSYSVQIKWAEYNRMHYRDQFHHNLYKMFPPSVYGISHPEYYPTVPKDDSVGAGWQPCLTNATAAEAIAIITAYFNNNPDATAYSLGVNDSGGYCEENPKELYYQWVNQIVEGVLQVHPGKQFGLLAYQEVKQPPTFALNPNIIVYITRDRWNWIDPARKAADLQLHAAWKAVASRVGWYDYLNGNPYLLPRIYAHQMAENYKLAEQADVIGQYAELYPNWGEGPKAWISSKLQWNPELDVDELLDEWYERAVGSAAAPYLKAFYDHWENFWTVRIKQSPFFQSPSSLRPDYLELVTTEEIEDSRQWLEAAFSMAQTDKQRARAAIILKAFEYFEASAWSYPQQTDPPADQIEALALLEHASGTFTERLLMGEKRLALLDEFKDDPVLIHMSSANSKSTLVWSGYNLDEFWHLADYMRQYEPSGGPVTSKTLDLSAGFDPSSREYAKLLLAALAAPNLIENPSFENGTDQAPPWTVYKTTDTRSFHRVEGTARTGNASLLIDGSGWGGPGQMVPGSGGFANMQVRYKTVSEVVYARDVIQIGVNLLDENGDIIKNSSVRSDIFPLSAGSGTWATAYLNGEIPDKIGSVPVKKLLPIILVESDHPVQVYVDDVVLYSFPATNGAGIVTGSVYGAGAVPLASATVSITGSGNSAVTDMQGHYAIADVPPGDHTVTVTHASYGPVVSPSFQLTKWGTASVDVFMSDEIAPALSVSAADPVPIGTKIGATSSENGWIYLVPSGTAPTLAAIEAAAAVTVGSAVYGTKTSVKANTTGALNTASFAAGTYTAYAVDPAGNVSAGSPDLVLHGPPLGASLTVNPSFEHGTDSADSWILSPNTTQTRNYRRIEEIAYSGTASVHVTGTGYGGPAQTLDVSPGPATVRLRYNAIPGVSGNANIGIGLYLLDSTGKNVNGTAIKPAQNLLALSAGAWGEGTWDVDIPEKFPGTNVLVKKARLAVLVYSLNSVEVYVDDVEFVNR</sequence>
<keyword evidence="4" id="KW-1185">Reference proteome</keyword>
<dbReference type="OrthoDB" id="1099022at2"/>
<keyword evidence="1" id="KW-0378">Hydrolase</keyword>
<dbReference type="SUPFAM" id="SSF49464">
    <property type="entry name" value="Carboxypeptidase regulatory domain-like"/>
    <property type="match status" value="1"/>
</dbReference>
<dbReference type="GO" id="GO:0016787">
    <property type="term" value="F:hydrolase activity"/>
    <property type="evidence" value="ECO:0007669"/>
    <property type="project" value="UniProtKB-KW"/>
</dbReference>
<dbReference type="Pfam" id="PF13620">
    <property type="entry name" value="CarboxypepD_reg"/>
    <property type="match status" value="1"/>
</dbReference>
<dbReference type="InterPro" id="IPR029018">
    <property type="entry name" value="Hex-like_dom2"/>
</dbReference>
<dbReference type="Gene3D" id="3.30.379.10">
    <property type="entry name" value="Chitobiase/beta-hexosaminidase domain 2-like"/>
    <property type="match status" value="1"/>
</dbReference>
<evidence type="ECO:0000313" key="4">
    <source>
        <dbReference type="Proteomes" id="UP000307943"/>
    </source>
</evidence>
<dbReference type="AlphaFoldDB" id="A0A5C4SZB6"/>
<keyword evidence="2" id="KW-0732">Signal</keyword>
<dbReference type="PANTHER" id="PTHR47406">
    <property type="entry name" value="COAGULATION FACTOR 5/8 TYPE, C-TERMINAL"/>
    <property type="match status" value="1"/>
</dbReference>
<evidence type="ECO:0000256" key="1">
    <source>
        <dbReference type="ARBA" id="ARBA00022801"/>
    </source>
</evidence>
<gene>
    <name evidence="3" type="ORF">FE784_32830</name>
</gene>
<dbReference type="Gene3D" id="2.60.40.1120">
    <property type="entry name" value="Carboxypeptidase-like, regulatory domain"/>
    <property type="match status" value="1"/>
</dbReference>
<name>A0A5C4SZB6_9BACL</name>
<dbReference type="InterPro" id="IPR008969">
    <property type="entry name" value="CarboxyPept-like_regulatory"/>
</dbReference>
<dbReference type="SUPFAM" id="SSF55545">
    <property type="entry name" value="beta-N-acetylhexosaminidase-like domain"/>
    <property type="match status" value="1"/>
</dbReference>
<dbReference type="EMBL" id="VDCQ01000067">
    <property type="protein sequence ID" value="TNJ62016.1"/>
    <property type="molecule type" value="Genomic_DNA"/>
</dbReference>
<dbReference type="RefSeq" id="WP_139606478.1">
    <property type="nucleotide sequence ID" value="NZ_VDCQ01000067.1"/>
</dbReference>
<organism evidence="3 4">
    <name type="scientific">Paenibacillus hemerocallicola</name>
    <dbReference type="NCBI Taxonomy" id="1172614"/>
    <lineage>
        <taxon>Bacteria</taxon>
        <taxon>Bacillati</taxon>
        <taxon>Bacillota</taxon>
        <taxon>Bacilli</taxon>
        <taxon>Bacillales</taxon>
        <taxon>Paenibacillaceae</taxon>
        <taxon>Paenibacillus</taxon>
    </lineage>
</organism>
<reference evidence="3 4" key="1">
    <citation type="submission" date="2019-05" db="EMBL/GenBank/DDBJ databases">
        <title>We sequenced the genome of Paenibacillus hemerocallicola KCTC 33185 for further insight into its adaptation and study the phylogeny of Paenibacillus.</title>
        <authorList>
            <person name="Narsing Rao M.P."/>
        </authorList>
    </citation>
    <scope>NUCLEOTIDE SEQUENCE [LARGE SCALE GENOMIC DNA]</scope>
    <source>
        <strain evidence="3 4">KCTC 33185</strain>
    </source>
</reference>
<feature type="chain" id="PRO_5022729948" evidence="2">
    <location>
        <begin position="31"/>
        <end position="1183"/>
    </location>
</feature>
<accession>A0A5C4SZB6</accession>
<dbReference type="Proteomes" id="UP000307943">
    <property type="component" value="Unassembled WGS sequence"/>
</dbReference>
<evidence type="ECO:0000256" key="2">
    <source>
        <dbReference type="SAM" id="SignalP"/>
    </source>
</evidence>
<dbReference type="PANTHER" id="PTHR47406:SF2">
    <property type="entry name" value="ALPHA GLUCURONIDASE N-TERMINAL DOMAIN-CONTAINING PROTEIN"/>
    <property type="match status" value="1"/>
</dbReference>
<dbReference type="Pfam" id="PF16126">
    <property type="entry name" value="DUF4838"/>
    <property type="match status" value="1"/>
</dbReference>
<evidence type="ECO:0000313" key="3">
    <source>
        <dbReference type="EMBL" id="TNJ62016.1"/>
    </source>
</evidence>